<dbReference type="EC" id="2.4.-.-" evidence="2"/>
<dbReference type="GO" id="GO:0016757">
    <property type="term" value="F:glycosyltransferase activity"/>
    <property type="evidence" value="ECO:0007669"/>
    <property type="project" value="UniProtKB-KW"/>
</dbReference>
<organism evidence="2 3">
    <name type="scientific">Roseibium sediminicola</name>
    <dbReference type="NCBI Taxonomy" id="2933272"/>
    <lineage>
        <taxon>Bacteria</taxon>
        <taxon>Pseudomonadati</taxon>
        <taxon>Pseudomonadota</taxon>
        <taxon>Alphaproteobacteria</taxon>
        <taxon>Hyphomicrobiales</taxon>
        <taxon>Stappiaceae</taxon>
        <taxon>Roseibium</taxon>
    </lineage>
</organism>
<evidence type="ECO:0000259" key="1">
    <source>
        <dbReference type="Pfam" id="PF00535"/>
    </source>
</evidence>
<dbReference type="InterPro" id="IPR029044">
    <property type="entry name" value="Nucleotide-diphossugar_trans"/>
</dbReference>
<keyword evidence="2" id="KW-0808">Transferase</keyword>
<keyword evidence="2" id="KW-0328">Glycosyltransferase</keyword>
<sequence>MPKVTICTPTKNAESTIERTANSVLSQTYDDWTMLVLDNGSTDNSIDILDRLFRKAGRQEKLKVFSDENLNLSEARHFLSSTGDSEYIAVLDADDQFRPDKLERQLWIMDKESDISLCGSAAIWFREHKLGRLNYDEVIRTFRPAQYQYPRLDTFNLVHASIPHSSFFMRRADYEKVGGYRPYHHVTHDHDLMLRLSDIGLVFCDKEPLIRYLVHDNAISALKRRDQVQNAIVSYANLFLRRINEPELTEVIPEEEVFIYLKNIGRAKEAKTLRLFFEQYLKSMMRKRHTNISKISRINSIKNLTIKC</sequence>
<gene>
    <name evidence="2" type="ORF">M0H32_29220</name>
</gene>
<dbReference type="RefSeq" id="WP_248160273.1">
    <property type="nucleotide sequence ID" value="NZ_JALNMJ010000053.1"/>
</dbReference>
<proteinExistence type="predicted"/>
<dbReference type="Gene3D" id="3.90.550.10">
    <property type="entry name" value="Spore Coat Polysaccharide Biosynthesis Protein SpsA, Chain A"/>
    <property type="match status" value="1"/>
</dbReference>
<dbReference type="PANTHER" id="PTHR22916:SF3">
    <property type="entry name" value="UDP-GLCNAC:BETAGAL BETA-1,3-N-ACETYLGLUCOSAMINYLTRANSFERASE-LIKE PROTEIN 1"/>
    <property type="match status" value="1"/>
</dbReference>
<dbReference type="SUPFAM" id="SSF53448">
    <property type="entry name" value="Nucleotide-diphospho-sugar transferases"/>
    <property type="match status" value="1"/>
</dbReference>
<reference evidence="2" key="1">
    <citation type="submission" date="2022-04" db="EMBL/GenBank/DDBJ databases">
        <title>Roseibium sp. CAU 1639 isolated from mud.</title>
        <authorList>
            <person name="Kim W."/>
        </authorList>
    </citation>
    <scope>NUCLEOTIDE SEQUENCE</scope>
    <source>
        <strain evidence="2">CAU 1639</strain>
    </source>
</reference>
<name>A0ABT0H577_9HYPH</name>
<dbReference type="EMBL" id="JALNMJ010000053">
    <property type="protein sequence ID" value="MCK7616243.1"/>
    <property type="molecule type" value="Genomic_DNA"/>
</dbReference>
<accession>A0ABT0H577</accession>
<comment type="caution">
    <text evidence="2">The sequence shown here is derived from an EMBL/GenBank/DDBJ whole genome shotgun (WGS) entry which is preliminary data.</text>
</comment>
<dbReference type="PANTHER" id="PTHR22916">
    <property type="entry name" value="GLYCOSYLTRANSFERASE"/>
    <property type="match status" value="1"/>
</dbReference>
<dbReference type="Proteomes" id="UP001431221">
    <property type="component" value="Unassembled WGS sequence"/>
</dbReference>
<evidence type="ECO:0000313" key="3">
    <source>
        <dbReference type="Proteomes" id="UP001431221"/>
    </source>
</evidence>
<dbReference type="Pfam" id="PF00535">
    <property type="entry name" value="Glycos_transf_2"/>
    <property type="match status" value="1"/>
</dbReference>
<feature type="domain" description="Glycosyltransferase 2-like" evidence="1">
    <location>
        <begin position="5"/>
        <end position="176"/>
    </location>
</feature>
<keyword evidence="3" id="KW-1185">Reference proteome</keyword>
<dbReference type="InterPro" id="IPR001173">
    <property type="entry name" value="Glyco_trans_2-like"/>
</dbReference>
<protein>
    <submittedName>
        <fullName evidence="2">Glycosyltransferase</fullName>
        <ecNumber evidence="2">2.4.-.-</ecNumber>
    </submittedName>
</protein>
<evidence type="ECO:0000313" key="2">
    <source>
        <dbReference type="EMBL" id="MCK7616243.1"/>
    </source>
</evidence>